<name>A0A7X8SNZ0_9BACT</name>
<protein>
    <submittedName>
        <fullName evidence="1">Uncharacterized protein</fullName>
    </submittedName>
</protein>
<dbReference type="Proteomes" id="UP000585050">
    <property type="component" value="Unassembled WGS sequence"/>
</dbReference>
<proteinExistence type="predicted"/>
<organism evidence="1 2">
    <name type="scientific">Flammeovirga agarivorans</name>
    <dbReference type="NCBI Taxonomy" id="2726742"/>
    <lineage>
        <taxon>Bacteria</taxon>
        <taxon>Pseudomonadati</taxon>
        <taxon>Bacteroidota</taxon>
        <taxon>Cytophagia</taxon>
        <taxon>Cytophagales</taxon>
        <taxon>Flammeovirgaceae</taxon>
        <taxon>Flammeovirga</taxon>
    </lineage>
</organism>
<comment type="caution">
    <text evidence="1">The sequence shown here is derived from an EMBL/GenBank/DDBJ whole genome shotgun (WGS) entry which is preliminary data.</text>
</comment>
<dbReference type="EMBL" id="JABAIL010000007">
    <property type="protein sequence ID" value="NLR93607.1"/>
    <property type="molecule type" value="Genomic_DNA"/>
</dbReference>
<gene>
    <name evidence="1" type="ORF">HGP29_20580</name>
</gene>
<sequence>MNGIIKLVLDTIEREGKATFSYEFLVSSFKSQFIEEGLELSILEFNKWLVQSREEFGVIYESDINNEYYTFRRI</sequence>
<dbReference type="AlphaFoldDB" id="A0A7X8SNZ0"/>
<keyword evidence="2" id="KW-1185">Reference proteome</keyword>
<dbReference type="RefSeq" id="WP_168884322.1">
    <property type="nucleotide sequence ID" value="NZ_JABAIL010000007.1"/>
</dbReference>
<reference evidence="1 2" key="1">
    <citation type="submission" date="2020-04" db="EMBL/GenBank/DDBJ databases">
        <title>Flammeovirga sp. SR4, a novel species isolated from seawater.</title>
        <authorList>
            <person name="Wang X."/>
        </authorList>
    </citation>
    <scope>NUCLEOTIDE SEQUENCE [LARGE SCALE GENOMIC DNA]</scope>
    <source>
        <strain evidence="1 2">SR4</strain>
    </source>
</reference>
<accession>A0A7X8SNZ0</accession>
<evidence type="ECO:0000313" key="2">
    <source>
        <dbReference type="Proteomes" id="UP000585050"/>
    </source>
</evidence>
<evidence type="ECO:0000313" key="1">
    <source>
        <dbReference type="EMBL" id="NLR93607.1"/>
    </source>
</evidence>